<gene>
    <name evidence="6" type="ORF">DW723_16635</name>
    <name evidence="5" type="ORF">DW767_18225</name>
</gene>
<dbReference type="Proteomes" id="UP000284644">
    <property type="component" value="Unassembled WGS sequence"/>
</dbReference>
<dbReference type="AlphaFoldDB" id="A0A414K538"/>
<reference evidence="7 8" key="1">
    <citation type="submission" date="2018-08" db="EMBL/GenBank/DDBJ databases">
        <title>A genome reference for cultivated species of the human gut microbiota.</title>
        <authorList>
            <person name="Zou Y."/>
            <person name="Xue W."/>
            <person name="Luo G."/>
        </authorList>
    </citation>
    <scope>NUCLEOTIDE SEQUENCE [LARGE SCALE GENOMIC DNA]</scope>
    <source>
        <strain evidence="6 7">AM27-32LB</strain>
        <strain evidence="5 8">AM29-25AC</strain>
    </source>
</reference>
<evidence type="ECO:0000313" key="7">
    <source>
        <dbReference type="Proteomes" id="UP000283928"/>
    </source>
</evidence>
<comment type="caution">
    <text evidence="6">The sequence shown here is derived from an EMBL/GenBank/DDBJ whole genome shotgun (WGS) entry which is preliminary data.</text>
</comment>
<keyword evidence="2" id="KW-1133">Transmembrane helix</keyword>
<name>A0A414K538_9FIRM</name>
<dbReference type="EMBL" id="QSJW01000017">
    <property type="protein sequence ID" value="RHE08408.1"/>
    <property type="molecule type" value="Genomic_DNA"/>
</dbReference>
<comment type="similarity">
    <text evidence="1">Belongs to the bacterial sugar transferase family.</text>
</comment>
<dbReference type="Gene3D" id="3.90.550.10">
    <property type="entry name" value="Spore Coat Polysaccharide Biosynthesis Protein SpsA, Chain A"/>
    <property type="match status" value="1"/>
</dbReference>
<dbReference type="InterPro" id="IPR029044">
    <property type="entry name" value="Nucleotide-diphossugar_trans"/>
</dbReference>
<dbReference type="Pfam" id="PF00535">
    <property type="entry name" value="Glycos_transf_2"/>
    <property type="match status" value="1"/>
</dbReference>
<accession>A0A414K538</accession>
<dbReference type="Pfam" id="PF02397">
    <property type="entry name" value="Bac_transf"/>
    <property type="match status" value="1"/>
</dbReference>
<feature type="transmembrane region" description="Helical" evidence="2">
    <location>
        <begin position="12"/>
        <end position="35"/>
    </location>
</feature>
<keyword evidence="2" id="KW-0812">Transmembrane</keyword>
<dbReference type="EMBL" id="QSKO01000040">
    <property type="protein sequence ID" value="RHE69430.1"/>
    <property type="molecule type" value="Genomic_DNA"/>
</dbReference>
<evidence type="ECO:0000313" key="8">
    <source>
        <dbReference type="Proteomes" id="UP000284644"/>
    </source>
</evidence>
<evidence type="ECO:0000313" key="5">
    <source>
        <dbReference type="EMBL" id="RHE08408.1"/>
    </source>
</evidence>
<dbReference type="SUPFAM" id="SSF53448">
    <property type="entry name" value="Nucleotide-diphospho-sugar transferases"/>
    <property type="match status" value="1"/>
</dbReference>
<dbReference type="GO" id="GO:0016780">
    <property type="term" value="F:phosphotransferase activity, for other substituted phosphate groups"/>
    <property type="evidence" value="ECO:0007669"/>
    <property type="project" value="TreeGrafter"/>
</dbReference>
<evidence type="ECO:0000256" key="2">
    <source>
        <dbReference type="SAM" id="Phobius"/>
    </source>
</evidence>
<proteinExistence type="inferred from homology"/>
<evidence type="ECO:0000313" key="6">
    <source>
        <dbReference type="EMBL" id="RHE69430.1"/>
    </source>
</evidence>
<dbReference type="Proteomes" id="UP000283928">
    <property type="component" value="Unassembled WGS sequence"/>
</dbReference>
<protein>
    <submittedName>
        <fullName evidence="6">Glycosyltransferase</fullName>
    </submittedName>
</protein>
<keyword evidence="2" id="KW-0472">Membrane</keyword>
<sequence>MGFYEKYVKRGLDVACASAAIICFSPLYIGVALLVKFKLGSPVIFTQDRPGLVDKDGRETVFKMYKFRTMTDERDENGELLPDDVRLTKFGAWLRKTSLDELAEVFNILNGTMSVIGPRPQLVRDMTFMTKEQRMRHTAKPGLSGLAQVNGRNAITWEDKLEWDKKYIRKVGFKEDVRIILETVKKAFIKQEGISQDNMATAEDFGDYLLKNKKITSEEYDKKQIEAKQILNKNDGILREEDLVSIIMPSYNTASYIKESIQSVLNQTYTNWELIIVDDCSTDETDEVINTITDSRIKYFKNKENSGAAMSRNKALREARGQWVAFLDSDDLWMPNKLEKQINFMKKNGYTFSYTNYEEIDVDGNRTGIKVTGPKKITKTGMFNYCWPGCLTVMFDANKVGLIQIEDIKKNNDYAMWLKVCKKADCYLLDEYLAQYRKGRVGSVSTHSIKTMIGWHYKLYDEAENMGMAKSLFNTGRNLLFGCYKKWKYVKSSMK</sequence>
<dbReference type="InterPro" id="IPR001173">
    <property type="entry name" value="Glyco_trans_2-like"/>
</dbReference>
<dbReference type="PANTHER" id="PTHR30576:SF8">
    <property type="entry name" value="UNDECAPRENYL-PHOSPHATE GALACTOSE PHOSPHOTRANSFERASE"/>
    <property type="match status" value="1"/>
</dbReference>
<evidence type="ECO:0000259" key="4">
    <source>
        <dbReference type="Pfam" id="PF02397"/>
    </source>
</evidence>
<organism evidence="6 7">
    <name type="scientific">Blautia obeum</name>
    <dbReference type="NCBI Taxonomy" id="40520"/>
    <lineage>
        <taxon>Bacteria</taxon>
        <taxon>Bacillati</taxon>
        <taxon>Bacillota</taxon>
        <taxon>Clostridia</taxon>
        <taxon>Lachnospirales</taxon>
        <taxon>Lachnospiraceae</taxon>
        <taxon>Blautia</taxon>
    </lineage>
</organism>
<dbReference type="PANTHER" id="PTHR30576">
    <property type="entry name" value="COLANIC BIOSYNTHESIS UDP-GLUCOSE LIPID CARRIER TRANSFERASE"/>
    <property type="match status" value="1"/>
</dbReference>
<feature type="domain" description="Glycosyltransferase 2-like" evidence="3">
    <location>
        <begin position="245"/>
        <end position="370"/>
    </location>
</feature>
<keyword evidence="6" id="KW-0808">Transferase</keyword>
<evidence type="ECO:0000256" key="1">
    <source>
        <dbReference type="ARBA" id="ARBA00006464"/>
    </source>
</evidence>
<feature type="domain" description="Bacterial sugar transferase" evidence="4">
    <location>
        <begin position="9"/>
        <end position="188"/>
    </location>
</feature>
<dbReference type="InterPro" id="IPR003362">
    <property type="entry name" value="Bact_transf"/>
</dbReference>
<evidence type="ECO:0000259" key="3">
    <source>
        <dbReference type="Pfam" id="PF00535"/>
    </source>
</evidence>